<dbReference type="InterPro" id="IPR001969">
    <property type="entry name" value="Aspartic_peptidase_AS"/>
</dbReference>
<dbReference type="Proteomes" id="UP001605261">
    <property type="component" value="Unassembled WGS sequence"/>
</dbReference>
<dbReference type="Pfam" id="PF13975">
    <property type="entry name" value="gag-asp_proteas"/>
    <property type="match status" value="1"/>
</dbReference>
<accession>A0ABW7CTA5</accession>
<evidence type="ECO:0000256" key="1">
    <source>
        <dbReference type="SAM" id="SignalP"/>
    </source>
</evidence>
<sequence>MRYWVWAAGALLAPCVAHAQVSVFSDGYGYSRAVMTAELGTLQKMSKAPGAAGKLGGAGYYRVRGELENASRAARACLEAVAASPPETVKGMAFLCEATLAGNALIEGDIAGWARHMQQVRSAYAQTIKPMLKSEAEIADIARPRLERFVDWPRSARPVAPRGADVDVPIQPSNELASLTATVKGGDGQAQSLTFLLDTGAARSHLSRSAAKALGLAVTEDFVVVDDAPGKVRMAGLVAPADLVLNGVTVREVSFNSEEGREVNLIGLDVLRALGRVRISRQSLTLLAAQTPVDCKRRMATTSSLWGPFFQQRYPIRSGEKNQLMLVDTGFNGAFQMRGAPRSAVPAASIRRKNVITTGGAEDIEYAEASTPVMINDKVLNIPVDVAFQAPDLFASSWRIGYGVTARYDLYMDMQSTYGCLIERPVEPSLLPAPTPRAAAAGQARS</sequence>
<gene>
    <name evidence="2" type="ORF">ACEU0G_001588</name>
</gene>
<keyword evidence="3" id="KW-1185">Reference proteome</keyword>
<organism evidence="2 3">
    <name type="scientific">Stenotrophomonas nematodicola</name>
    <dbReference type="NCBI Taxonomy" id="2656746"/>
    <lineage>
        <taxon>Bacteria</taxon>
        <taxon>Pseudomonadati</taxon>
        <taxon>Pseudomonadota</taxon>
        <taxon>Gammaproteobacteria</taxon>
        <taxon>Lysobacterales</taxon>
        <taxon>Lysobacteraceae</taxon>
        <taxon>Stenotrophomonas</taxon>
    </lineage>
</organism>
<dbReference type="PROSITE" id="PS00141">
    <property type="entry name" value="ASP_PROTEASE"/>
    <property type="match status" value="1"/>
</dbReference>
<dbReference type="InterPro" id="IPR021109">
    <property type="entry name" value="Peptidase_aspartic_dom_sf"/>
</dbReference>
<dbReference type="SUPFAM" id="SSF50630">
    <property type="entry name" value="Acid proteases"/>
    <property type="match status" value="1"/>
</dbReference>
<protein>
    <submittedName>
        <fullName evidence="2">Retropepsin-like aspartic protease</fullName>
    </submittedName>
</protein>
<comment type="caution">
    <text evidence="2">The sequence shown here is derived from an EMBL/GenBank/DDBJ whole genome shotgun (WGS) entry which is preliminary data.</text>
</comment>
<dbReference type="CDD" id="cd05483">
    <property type="entry name" value="retropepsin_like_bacteria"/>
    <property type="match status" value="1"/>
</dbReference>
<dbReference type="InterPro" id="IPR034122">
    <property type="entry name" value="Retropepsin-like_bacterial"/>
</dbReference>
<dbReference type="RefSeq" id="WP_394161192.1">
    <property type="nucleotide sequence ID" value="NZ_JBHGCJ010000001.1"/>
</dbReference>
<evidence type="ECO:0000313" key="2">
    <source>
        <dbReference type="EMBL" id="MFG6108115.1"/>
    </source>
</evidence>
<feature type="chain" id="PRO_5045577244" evidence="1">
    <location>
        <begin position="20"/>
        <end position="446"/>
    </location>
</feature>
<dbReference type="EMBL" id="JBHGCJ010000001">
    <property type="protein sequence ID" value="MFG6108115.1"/>
    <property type="molecule type" value="Genomic_DNA"/>
</dbReference>
<reference evidence="2 3" key="1">
    <citation type="submission" date="2024-09" db="EMBL/GenBank/DDBJ databases">
        <authorList>
            <consortium name="All-Russian atlas of soil microorganisms"/>
            <consortium name="as a basis for the search for new antimicrobial producers and enzymes with unique properties"/>
            <person name="Sokolova E.A."/>
            <person name="Voronina E.N."/>
        </authorList>
    </citation>
    <scope>NUCLEOTIDE SEQUENCE [LARGE SCALE GENOMIC DNA]</scope>
    <source>
        <strain evidence="2 3">AF-22b-331.1</strain>
    </source>
</reference>
<proteinExistence type="predicted"/>
<evidence type="ECO:0000313" key="3">
    <source>
        <dbReference type="Proteomes" id="UP001605261"/>
    </source>
</evidence>
<dbReference type="Gene3D" id="2.40.70.10">
    <property type="entry name" value="Acid Proteases"/>
    <property type="match status" value="1"/>
</dbReference>
<keyword evidence="1" id="KW-0732">Signal</keyword>
<name>A0ABW7CTA5_9GAMM</name>
<feature type="signal peptide" evidence="1">
    <location>
        <begin position="1"/>
        <end position="19"/>
    </location>
</feature>